<evidence type="ECO:0000313" key="4">
    <source>
        <dbReference type="Proteomes" id="UP000501690"/>
    </source>
</evidence>
<feature type="compositionally biased region" description="Basic and acidic residues" evidence="2">
    <location>
        <begin position="28"/>
        <end position="44"/>
    </location>
</feature>
<dbReference type="EMBL" id="CP039349">
    <property type="protein sequence ID" value="QCD92416.1"/>
    <property type="molecule type" value="Genomic_DNA"/>
</dbReference>
<evidence type="ECO:0000256" key="2">
    <source>
        <dbReference type="SAM" id="MobiDB-lite"/>
    </source>
</evidence>
<keyword evidence="1" id="KW-0175">Coiled coil</keyword>
<evidence type="ECO:0000313" key="3">
    <source>
        <dbReference type="EMBL" id="QCD92416.1"/>
    </source>
</evidence>
<dbReference type="AlphaFoldDB" id="A0A4D6LWP3"/>
<reference evidence="3 4" key="1">
    <citation type="submission" date="2019-04" db="EMBL/GenBank/DDBJ databases">
        <title>An improved genome assembly and genetic linkage map for asparagus bean, Vigna unguiculata ssp. sesquipedialis.</title>
        <authorList>
            <person name="Xia Q."/>
            <person name="Zhang R."/>
            <person name="Dong Y."/>
        </authorList>
    </citation>
    <scope>NUCLEOTIDE SEQUENCE [LARGE SCALE GENOMIC DNA]</scope>
    <source>
        <tissue evidence="3">Leaf</tissue>
    </source>
</reference>
<organism evidence="3 4">
    <name type="scientific">Vigna unguiculata</name>
    <name type="common">Cowpea</name>
    <dbReference type="NCBI Taxonomy" id="3917"/>
    <lineage>
        <taxon>Eukaryota</taxon>
        <taxon>Viridiplantae</taxon>
        <taxon>Streptophyta</taxon>
        <taxon>Embryophyta</taxon>
        <taxon>Tracheophyta</taxon>
        <taxon>Spermatophyta</taxon>
        <taxon>Magnoliopsida</taxon>
        <taxon>eudicotyledons</taxon>
        <taxon>Gunneridae</taxon>
        <taxon>Pentapetalae</taxon>
        <taxon>rosids</taxon>
        <taxon>fabids</taxon>
        <taxon>Fabales</taxon>
        <taxon>Fabaceae</taxon>
        <taxon>Papilionoideae</taxon>
        <taxon>50 kb inversion clade</taxon>
        <taxon>NPAAA clade</taxon>
        <taxon>indigoferoid/millettioid clade</taxon>
        <taxon>Phaseoleae</taxon>
        <taxon>Vigna</taxon>
    </lineage>
</organism>
<feature type="region of interest" description="Disordered" evidence="2">
    <location>
        <begin position="1"/>
        <end position="44"/>
    </location>
</feature>
<gene>
    <name evidence="3" type="ORF">DEO72_LG5g478</name>
</gene>
<accession>A0A4D6LWP3</accession>
<keyword evidence="4" id="KW-1185">Reference proteome</keyword>
<name>A0A4D6LWP3_VIGUN</name>
<evidence type="ECO:0000256" key="1">
    <source>
        <dbReference type="SAM" id="Coils"/>
    </source>
</evidence>
<proteinExistence type="predicted"/>
<feature type="coiled-coil region" evidence="1">
    <location>
        <begin position="367"/>
        <end position="450"/>
    </location>
</feature>
<protein>
    <submittedName>
        <fullName evidence="3">Uncharacterized protein</fullName>
    </submittedName>
</protein>
<sequence>MSSSSDRVSLSGSSSERLGGSGTSRSGSSDREEPENVERIPMERIVEVREDPPEELAESSWLAKAGYEWAAADVQTQHSIFRWSRLLKSWLNCTPIFEKGARRDIVLLERVIVVECVCHNRDGAVEEFFYMYMCHFSQLHIRLPFDEFTMGVLHLLNVALTQLHPNNGFFKVVVKQVGRSHFYTNDGNTKFPFFWTGNPWRYKGMAREELSVADQEVVDAVMLFSNKIPTKGLVRTLRKEKATRAKAARNTEVPNLQESLVDVHVHGGTKRKAELSARPGRRKDVKKVWAALLGTRSSSGTTGPEAGLIKLLETVVRRDIEINVPETLINSIDNMDPNHLVRTMVEFCSKALLLGPRVGSLYQRELKEGNQEKLEELQEKVDKHAEEKEAWKKEKEEWLEERKRLTTWRVRCLDLEEKLKGRIADLEANYDEMKEKHDGLEVELDDLKSYVIQEHINGLQKGLRQAAFFYKDVDAGDVRFDVNKDVVDGVLVDEERLKENPSSMAAEGWLENSHNERRGFETRFGFFCLFWRELFGGKARGGPWEMIWCVDIGNCLGLIGYGCGNEEWMRDCVVMQGTIWRKEVRVLKG</sequence>
<dbReference type="Proteomes" id="UP000501690">
    <property type="component" value="Linkage Group LG5"/>
</dbReference>
<feature type="compositionally biased region" description="Low complexity" evidence="2">
    <location>
        <begin position="1"/>
        <end position="27"/>
    </location>
</feature>